<dbReference type="RefSeq" id="WP_263339845.1">
    <property type="nucleotide sequence ID" value="NZ_JAGSYH010000005.1"/>
</dbReference>
<evidence type="ECO:0000256" key="3">
    <source>
        <dbReference type="SAM" id="SignalP"/>
    </source>
</evidence>
<feature type="signal peptide" evidence="3">
    <location>
        <begin position="1"/>
        <end position="24"/>
    </location>
</feature>
<accession>A0ABW1EGV4</accession>
<reference evidence="6" key="1">
    <citation type="journal article" date="2019" name="Int. J. Syst. Evol. Microbiol.">
        <title>The Global Catalogue of Microorganisms (GCM) 10K type strain sequencing project: providing services to taxonomists for standard genome sequencing and annotation.</title>
        <authorList>
            <consortium name="The Broad Institute Genomics Platform"/>
            <consortium name="The Broad Institute Genome Sequencing Center for Infectious Disease"/>
            <person name="Wu L."/>
            <person name="Ma J."/>
        </authorList>
    </citation>
    <scope>NUCLEOTIDE SEQUENCE [LARGE SCALE GENOMIC DNA]</scope>
    <source>
        <strain evidence="6">JCM 4087</strain>
    </source>
</reference>
<name>A0ABW1EGV4_9BACT</name>
<dbReference type="GO" id="GO:0016787">
    <property type="term" value="F:hydrolase activity"/>
    <property type="evidence" value="ECO:0007669"/>
    <property type="project" value="UniProtKB-KW"/>
</dbReference>
<sequence length="418" mass="44931">MKMTQDRFRVALLMGAAASVLAFAAGASAQNQNSNGNPWPYNKVQRSPVLAAVGDVACQPGTEPSGEKAGENCSGDTAQNLNQSQAATAQQIENMQPDLVAILGDEQYQVGNYSDFENSFDLTYGAFKFIQRPAPGNHEFYNEHGAIGVAGYGYFSYYNGFQHNADGSMMTTTVSNSLNGTSPTPQPVPRADGQAGHFEEVNNGLNGDGVGDGWYSYNLGSWHLISLNIECETQPGGCSTTGSWFASELAWLKKDLEANHSQCTLAYWHQPTFSAANSIAVPEGPTAVAFWDLLYQYGADLVLNGHDHLYARYRPLDPNGNSDPRKGIREFIIGTGGETLDTVVTTGTSSDPGGHANFNAENLEASTGEFWGVMKLTLNPNGYAWDYESALKDPAQTTGPSKYSDKGVAACHGPSNRW</sequence>
<feature type="chain" id="PRO_5045142410" evidence="3">
    <location>
        <begin position="25"/>
        <end position="418"/>
    </location>
</feature>
<keyword evidence="6" id="KW-1185">Reference proteome</keyword>
<keyword evidence="5" id="KW-0378">Hydrolase</keyword>
<evidence type="ECO:0000313" key="6">
    <source>
        <dbReference type="Proteomes" id="UP001596091"/>
    </source>
</evidence>
<feature type="domain" description="Calcineurin-like phosphoesterase" evidence="4">
    <location>
        <begin position="75"/>
        <end position="309"/>
    </location>
</feature>
<dbReference type="SUPFAM" id="SSF56300">
    <property type="entry name" value="Metallo-dependent phosphatases"/>
    <property type="match status" value="1"/>
</dbReference>
<dbReference type="PANTHER" id="PTHR22953">
    <property type="entry name" value="ACID PHOSPHATASE RELATED"/>
    <property type="match status" value="1"/>
</dbReference>
<evidence type="ECO:0000256" key="1">
    <source>
        <dbReference type="ARBA" id="ARBA00022729"/>
    </source>
</evidence>
<keyword evidence="1 3" id="KW-0732">Signal</keyword>
<evidence type="ECO:0000256" key="2">
    <source>
        <dbReference type="SAM" id="MobiDB-lite"/>
    </source>
</evidence>
<protein>
    <submittedName>
        <fullName evidence="5">Metallophosphoesterase family protein</fullName>
        <ecNumber evidence="5">3.1.-.-</ecNumber>
    </submittedName>
</protein>
<dbReference type="Proteomes" id="UP001596091">
    <property type="component" value="Unassembled WGS sequence"/>
</dbReference>
<evidence type="ECO:0000313" key="5">
    <source>
        <dbReference type="EMBL" id="MFC5863235.1"/>
    </source>
</evidence>
<dbReference type="InterPro" id="IPR029052">
    <property type="entry name" value="Metallo-depent_PP-like"/>
</dbReference>
<dbReference type="PANTHER" id="PTHR22953:SF153">
    <property type="entry name" value="PURPLE ACID PHOSPHATASE"/>
    <property type="match status" value="1"/>
</dbReference>
<dbReference type="Gene3D" id="3.60.21.10">
    <property type="match status" value="1"/>
</dbReference>
<organism evidence="5 6">
    <name type="scientific">Acidicapsa dinghuensis</name>
    <dbReference type="NCBI Taxonomy" id="2218256"/>
    <lineage>
        <taxon>Bacteria</taxon>
        <taxon>Pseudomonadati</taxon>
        <taxon>Acidobacteriota</taxon>
        <taxon>Terriglobia</taxon>
        <taxon>Terriglobales</taxon>
        <taxon>Acidobacteriaceae</taxon>
        <taxon>Acidicapsa</taxon>
    </lineage>
</organism>
<proteinExistence type="predicted"/>
<gene>
    <name evidence="5" type="ORF">ACFPT7_13100</name>
</gene>
<dbReference type="Pfam" id="PF00149">
    <property type="entry name" value="Metallophos"/>
    <property type="match status" value="1"/>
</dbReference>
<feature type="region of interest" description="Disordered" evidence="2">
    <location>
        <begin position="394"/>
        <end position="418"/>
    </location>
</feature>
<comment type="caution">
    <text evidence="5">The sequence shown here is derived from an EMBL/GenBank/DDBJ whole genome shotgun (WGS) entry which is preliminary data.</text>
</comment>
<dbReference type="InterPro" id="IPR039331">
    <property type="entry name" value="PAPs-like"/>
</dbReference>
<dbReference type="InterPro" id="IPR004843">
    <property type="entry name" value="Calcineurin-like_PHP"/>
</dbReference>
<dbReference type="EMBL" id="JBHSPH010000003">
    <property type="protein sequence ID" value="MFC5863235.1"/>
    <property type="molecule type" value="Genomic_DNA"/>
</dbReference>
<dbReference type="EC" id="3.1.-.-" evidence="5"/>
<evidence type="ECO:0000259" key="4">
    <source>
        <dbReference type="Pfam" id="PF00149"/>
    </source>
</evidence>